<dbReference type="OrthoDB" id="311633at2759"/>
<dbReference type="Pfam" id="PF20922">
    <property type="entry name" value="Anamorsin_N"/>
    <property type="match status" value="1"/>
</dbReference>
<feature type="binding site" evidence="10">
    <location>
        <position position="211"/>
    </location>
    <ligand>
        <name>[2Fe-2S] cluster</name>
        <dbReference type="ChEBI" id="CHEBI:190135"/>
    </ligand>
</feature>
<feature type="binding site" evidence="10">
    <location>
        <position position="240"/>
    </location>
    <ligand>
        <name>[4Fe-4S] cluster</name>
        <dbReference type="ChEBI" id="CHEBI:49883"/>
    </ligand>
</feature>
<dbReference type="EMBL" id="JTDF01002404">
    <property type="protein sequence ID" value="KAF8568824.1"/>
    <property type="molecule type" value="Genomic_DNA"/>
</dbReference>
<dbReference type="Proteomes" id="UP000699462">
    <property type="component" value="Unassembled WGS sequence"/>
</dbReference>
<dbReference type="InterPro" id="IPR049011">
    <property type="entry name" value="Anamorsin_N_metazoan"/>
</dbReference>
<organism evidence="13 14">
    <name type="scientific">Paragonimus westermani</name>
    <dbReference type="NCBI Taxonomy" id="34504"/>
    <lineage>
        <taxon>Eukaryota</taxon>
        <taxon>Metazoa</taxon>
        <taxon>Spiralia</taxon>
        <taxon>Lophotrochozoa</taxon>
        <taxon>Platyhelminthes</taxon>
        <taxon>Trematoda</taxon>
        <taxon>Digenea</taxon>
        <taxon>Plagiorchiida</taxon>
        <taxon>Troglotremata</taxon>
        <taxon>Troglotrematidae</taxon>
        <taxon>Paragonimus</taxon>
    </lineage>
</organism>
<accession>A0A8T0DPB0</accession>
<evidence type="ECO:0000256" key="9">
    <source>
        <dbReference type="ARBA" id="ARBA00023128"/>
    </source>
</evidence>
<name>A0A8T0DPB0_9TREM</name>
<evidence type="ECO:0000259" key="12">
    <source>
        <dbReference type="Pfam" id="PF20922"/>
    </source>
</evidence>
<feature type="short sequence motif" description="Cx2C motif 2" evidence="10">
    <location>
        <begin position="251"/>
        <end position="254"/>
    </location>
</feature>
<evidence type="ECO:0000259" key="11">
    <source>
        <dbReference type="Pfam" id="PF05093"/>
    </source>
</evidence>
<reference evidence="13 14" key="1">
    <citation type="submission" date="2019-07" db="EMBL/GenBank/DDBJ databases">
        <title>Annotation for the trematode Paragonimus westermani.</title>
        <authorList>
            <person name="Choi Y.-J."/>
        </authorList>
    </citation>
    <scope>NUCLEOTIDE SEQUENCE [LARGE SCALE GENOMIC DNA]</scope>
    <source>
        <strain evidence="13">180907_Pwestermani</strain>
    </source>
</reference>
<feature type="binding site" evidence="10">
    <location>
        <position position="251"/>
    </location>
    <ligand>
        <name>[4Fe-4S] cluster</name>
        <dbReference type="ChEBI" id="CHEBI:49883"/>
    </ligand>
</feature>
<feature type="binding site" evidence="10">
    <location>
        <position position="254"/>
    </location>
    <ligand>
        <name>[4Fe-4S] cluster</name>
        <dbReference type="ChEBI" id="CHEBI:49883"/>
    </ligand>
</feature>
<evidence type="ECO:0000256" key="1">
    <source>
        <dbReference type="ARBA" id="ARBA00001966"/>
    </source>
</evidence>
<keyword evidence="5 10" id="KW-0001">2Fe-2S</keyword>
<comment type="caution">
    <text evidence="13">The sequence shown here is derived from an EMBL/GenBank/DDBJ whole genome shotgun (WGS) entry which is preliminary data.</text>
</comment>
<keyword evidence="14" id="KW-1185">Reference proteome</keyword>
<sequence>MDDFVLSALDPDDSVLLIWSSLCQPDAAAMQSFQELVKNRVARLQLENLERLLQDHSVLEGISVQFSLAICGWPSPFRAGTNNLDLLSLISNCLHPGGRIIARETMAVKEQLAQAEKACHLTGFVEFKPVSTDPVVFTASVPSTYALGSAATLSWTQEKVSDVWAAVDAGAANDSMINTDSLLKPADLVKPPPCGQNPTVNTGGQTKKRACKNCTCGLAEEEAKAEAAGTVVTAAAKSSCGSCYLGDAFRCTTCPYRGLPPFKPGEQVVLPESFLSADV</sequence>
<dbReference type="GO" id="GO:0046872">
    <property type="term" value="F:metal ion binding"/>
    <property type="evidence" value="ECO:0007669"/>
    <property type="project" value="UniProtKB-KW"/>
</dbReference>
<dbReference type="GO" id="GO:0016226">
    <property type="term" value="P:iron-sulfur cluster assembly"/>
    <property type="evidence" value="ECO:0007669"/>
    <property type="project" value="UniProtKB-UniRule"/>
</dbReference>
<keyword evidence="9 10" id="KW-0496">Mitochondrion</keyword>
<dbReference type="GO" id="GO:0051537">
    <property type="term" value="F:2 iron, 2 sulfur cluster binding"/>
    <property type="evidence" value="ECO:0007669"/>
    <property type="project" value="UniProtKB-UniRule"/>
</dbReference>
<evidence type="ECO:0000256" key="6">
    <source>
        <dbReference type="ARBA" id="ARBA00022723"/>
    </source>
</evidence>
<dbReference type="InterPro" id="IPR007785">
    <property type="entry name" value="Anamorsin"/>
</dbReference>
<keyword evidence="3 10" id="KW-0004">4Fe-4S</keyword>
<dbReference type="Gene3D" id="3.40.50.150">
    <property type="entry name" value="Vaccinia Virus protein VP39"/>
    <property type="match status" value="1"/>
</dbReference>
<feature type="region of interest" description="Fe-S binding site B" evidence="10">
    <location>
        <begin position="240"/>
        <end position="254"/>
    </location>
</feature>
<evidence type="ECO:0000256" key="8">
    <source>
        <dbReference type="ARBA" id="ARBA00023014"/>
    </source>
</evidence>
<evidence type="ECO:0000256" key="2">
    <source>
        <dbReference type="ARBA" id="ARBA00008169"/>
    </source>
</evidence>
<dbReference type="PANTHER" id="PTHR13273">
    <property type="entry name" value="ANAMORSIN"/>
    <property type="match status" value="1"/>
</dbReference>
<keyword evidence="7 10" id="KW-0408">Iron</keyword>
<feature type="binding site" evidence="10">
    <location>
        <position position="243"/>
    </location>
    <ligand>
        <name>[4Fe-4S] cluster</name>
        <dbReference type="ChEBI" id="CHEBI:49883"/>
    </ligand>
</feature>
<evidence type="ECO:0000256" key="3">
    <source>
        <dbReference type="ARBA" id="ARBA00022485"/>
    </source>
</evidence>
<feature type="binding site" evidence="10">
    <location>
        <position position="214"/>
    </location>
    <ligand>
        <name>[2Fe-2S] cluster</name>
        <dbReference type="ChEBI" id="CHEBI:190135"/>
    </ligand>
</feature>
<keyword evidence="8 10" id="KW-0411">Iron-sulfur</keyword>
<dbReference type="GO" id="GO:0009055">
    <property type="term" value="F:electron transfer activity"/>
    <property type="evidence" value="ECO:0007669"/>
    <property type="project" value="UniProtKB-UniRule"/>
</dbReference>
<keyword evidence="6 10" id="KW-0479">Metal-binding</keyword>
<comment type="domain">
    <text evidence="10">The twin Cx2C motifs are involved in the recognition by the mitochondrial MIA40-ERV1 disulfide relay system. The formation of 2 disulfide bonds in the Cx2C motifs through dithiol/disulfide exchange reactions effectively traps the protein in the mitochondrial intermembrane space.</text>
</comment>
<dbReference type="GO" id="GO:0051539">
    <property type="term" value="F:4 iron, 4 sulfur cluster binding"/>
    <property type="evidence" value="ECO:0007669"/>
    <property type="project" value="UniProtKB-KW"/>
</dbReference>
<evidence type="ECO:0000313" key="13">
    <source>
        <dbReference type="EMBL" id="KAF8568824.1"/>
    </source>
</evidence>
<dbReference type="PANTHER" id="PTHR13273:SF14">
    <property type="entry name" value="ANAMORSIN"/>
    <property type="match status" value="1"/>
</dbReference>
<dbReference type="InterPro" id="IPR046408">
    <property type="entry name" value="CIAPIN1"/>
</dbReference>
<dbReference type="HAMAP" id="MF_03115">
    <property type="entry name" value="Anamorsin"/>
    <property type="match status" value="1"/>
</dbReference>
<comment type="domain">
    <text evidence="10">The C-terminal domain binds 2 Fe-S clusters but is otherwise mostly in an intrinsically disordered conformation.</text>
</comment>
<evidence type="ECO:0000313" key="14">
    <source>
        <dbReference type="Proteomes" id="UP000699462"/>
    </source>
</evidence>
<comment type="subunit">
    <text evidence="10">Monomer.</text>
</comment>
<proteinExistence type="inferred from homology"/>
<comment type="cofactor">
    <cofactor evidence="10">
        <name>[2Fe-2S] cluster</name>
        <dbReference type="ChEBI" id="CHEBI:190135"/>
    </cofactor>
</comment>
<keyword evidence="4 10" id="KW-0963">Cytoplasm</keyword>
<gene>
    <name evidence="13" type="ORF">P879_06866</name>
</gene>
<protein>
    <recommendedName>
        <fullName evidence="10">Anamorsin homolog</fullName>
    </recommendedName>
    <alternativeName>
        <fullName evidence="10">Fe-S cluster assembly protein DRE2 homolog</fullName>
    </alternativeName>
</protein>
<feature type="domain" description="Anamorsin N-terminal" evidence="12">
    <location>
        <begin position="13"/>
        <end position="136"/>
    </location>
</feature>
<comment type="subcellular location">
    <subcellularLocation>
        <location evidence="10">Cytoplasm</location>
    </subcellularLocation>
    <subcellularLocation>
        <location evidence="10">Mitochondrion intermembrane space</location>
    </subcellularLocation>
</comment>
<comment type="domain">
    <text evidence="10">The N-terminal domain has structural similarity with S-adenosyl-L-methionine-dependent methyltransferases, but does not bind S-adenosyl-L-methionine. It is required for correct assembly of the 2 Fe-S clusters.</text>
</comment>
<dbReference type="AlphaFoldDB" id="A0A8T0DPB0"/>
<evidence type="ECO:0000256" key="5">
    <source>
        <dbReference type="ARBA" id="ARBA00022714"/>
    </source>
</evidence>
<dbReference type="GO" id="GO:0005758">
    <property type="term" value="C:mitochondrial intermembrane space"/>
    <property type="evidence" value="ECO:0007669"/>
    <property type="project" value="UniProtKB-SubCell"/>
</dbReference>
<dbReference type="InterPro" id="IPR029063">
    <property type="entry name" value="SAM-dependent_MTases_sf"/>
</dbReference>
<comment type="cofactor">
    <cofactor evidence="1 10">
        <name>[4Fe-4S] cluster</name>
        <dbReference type="ChEBI" id="CHEBI:49883"/>
    </cofactor>
</comment>
<evidence type="ECO:0000256" key="4">
    <source>
        <dbReference type="ARBA" id="ARBA00022490"/>
    </source>
</evidence>
<feature type="binding site" evidence="10">
    <location>
        <position position="194"/>
    </location>
    <ligand>
        <name>[2Fe-2S] cluster</name>
        <dbReference type="ChEBI" id="CHEBI:190135"/>
    </ligand>
</feature>
<comment type="similarity">
    <text evidence="2 10">Belongs to the anamorsin family.</text>
</comment>
<comment type="caution">
    <text evidence="10">Lacks conserved residue(s) required for the propagation of feature annotation.</text>
</comment>
<feature type="binding site" evidence="10">
    <location>
        <position position="216"/>
    </location>
    <ligand>
        <name>[2Fe-2S] cluster</name>
        <dbReference type="ChEBI" id="CHEBI:190135"/>
    </ligand>
</feature>
<dbReference type="Pfam" id="PF05093">
    <property type="entry name" value="CIAPIN1"/>
    <property type="match status" value="1"/>
</dbReference>
<evidence type="ECO:0000256" key="7">
    <source>
        <dbReference type="ARBA" id="ARBA00023004"/>
    </source>
</evidence>
<evidence type="ECO:0000256" key="10">
    <source>
        <dbReference type="HAMAP-Rule" id="MF_03115"/>
    </source>
</evidence>
<feature type="short sequence motif" description="Cx2C motif 1" evidence="10">
    <location>
        <begin position="240"/>
        <end position="243"/>
    </location>
</feature>
<feature type="domain" description="Anamorsin C-terminal" evidence="11">
    <location>
        <begin position="233"/>
        <end position="269"/>
    </location>
</feature>
<comment type="function">
    <text evidence="10">Component of the cytosolic iron-sulfur (Fe-S) protein assembly (CIA) machinery. Required for the maturation of extramitochondrial Fe-S proteins. Part of an electron transfer chain functioning in an early step of cytosolic Fe-S biogenesis, facilitating the de novo assembly of a [4Fe-4S] cluster on the cytosolic Fe-S scaffold complex. Electrons are transferred from NADPH via a FAD- and FMN-containing diflavin oxidoreductase. Together with the diflavin oxidoreductase, also required for the assembly of the diferric tyrosyl radical cofactor of ribonucleotide reductase (RNR), probably by providing electrons for reduction during radical cofactor maturation in the catalytic small subunit.</text>
</comment>
<dbReference type="SUPFAM" id="SSF53335">
    <property type="entry name" value="S-adenosyl-L-methionine-dependent methyltransferases"/>
    <property type="match status" value="1"/>
</dbReference>